<comment type="subcellular location">
    <subcellularLocation>
        <location evidence="1">Membrane</location>
    </subcellularLocation>
</comment>
<evidence type="ECO:0000259" key="3">
    <source>
        <dbReference type="Pfam" id="PF01103"/>
    </source>
</evidence>
<dbReference type="Proteomes" id="UP000094285">
    <property type="component" value="Unassembled WGS sequence"/>
</dbReference>
<sequence>MGSTTTKDLLSQLLTQDILERSASQPIYLSSVEVNGGETFTTDFFKKLLSPLVEHSDYTLSQLIDTIGVSHDKLLKTNVFKNIDISLHSDYSALLPQNIKNYNKDKPVATKVIFDLLSINLNIGEGFFNVNNEEYLNMKLNYLNNNFNENAELVNIGVDYNPYKPTDHLITNAKLLANLNNPSIKFLVDVFHSQQNNQTWQQCSEGATGGIIGLQYNKGKSLSLLSGLSIARRSIHNIDDAAPDELKFFAGDYLKSSIVNQLAYSKVGYLNHITKNFGVRGFDAAVSNEISSNQEQDNVKNQTVFIKTSVALNYYQSVFNNFFTTHLSGQAGAIYTPTVNAPVHISDRFYLGGVHSFKGFTRNSLNPNGGLQFYNLSATVYSKLPSFIYQPRHANPTLLEDGSSNEANPLRLYSTVAVGNVDNDILGNPNTGATTAGFGLRYFNHWANFDIGYYFASRFGVQSQAGVSDGLQFAVSIGGSNRTI</sequence>
<dbReference type="GeneID" id="30980339"/>
<dbReference type="EMBL" id="KV453909">
    <property type="protein sequence ID" value="ODV81652.1"/>
    <property type="molecule type" value="Genomic_DNA"/>
</dbReference>
<keyword evidence="2" id="KW-0472">Membrane</keyword>
<dbReference type="OrthoDB" id="1724197at2759"/>
<dbReference type="InterPro" id="IPR000184">
    <property type="entry name" value="Bac_surfAg_D15"/>
</dbReference>
<accession>A0A1E4SQG5</accession>
<name>A0A1E4SQG5_9ASCO</name>
<protein>
    <submittedName>
        <fullName evidence="4">SAM50-like protein</fullName>
    </submittedName>
</protein>
<dbReference type="STRING" id="984487.A0A1E4SQG5"/>
<dbReference type="GO" id="GO:0019867">
    <property type="term" value="C:outer membrane"/>
    <property type="evidence" value="ECO:0007669"/>
    <property type="project" value="InterPro"/>
</dbReference>
<evidence type="ECO:0000313" key="5">
    <source>
        <dbReference type="Proteomes" id="UP000094285"/>
    </source>
</evidence>
<dbReference type="RefSeq" id="XP_020066774.1">
    <property type="nucleotide sequence ID" value="XM_020206202.1"/>
</dbReference>
<keyword evidence="5" id="KW-1185">Reference proteome</keyword>
<organism evidence="4 5">
    <name type="scientific">Suhomyces tanzawaensis NRRL Y-17324</name>
    <dbReference type="NCBI Taxonomy" id="984487"/>
    <lineage>
        <taxon>Eukaryota</taxon>
        <taxon>Fungi</taxon>
        <taxon>Dikarya</taxon>
        <taxon>Ascomycota</taxon>
        <taxon>Saccharomycotina</taxon>
        <taxon>Pichiomycetes</taxon>
        <taxon>Debaryomycetaceae</taxon>
        <taxon>Suhomyces</taxon>
    </lineage>
</organism>
<dbReference type="Pfam" id="PF01103">
    <property type="entry name" value="Omp85"/>
    <property type="match status" value="1"/>
</dbReference>
<dbReference type="AlphaFoldDB" id="A0A1E4SQG5"/>
<gene>
    <name evidence="4" type="ORF">CANTADRAFT_115658</name>
</gene>
<evidence type="ECO:0000256" key="2">
    <source>
        <dbReference type="ARBA" id="ARBA00023136"/>
    </source>
</evidence>
<feature type="domain" description="Bacterial surface antigen (D15)" evidence="3">
    <location>
        <begin position="133"/>
        <end position="386"/>
    </location>
</feature>
<proteinExistence type="predicted"/>
<evidence type="ECO:0000256" key="1">
    <source>
        <dbReference type="ARBA" id="ARBA00004370"/>
    </source>
</evidence>
<dbReference type="Gene3D" id="2.40.160.50">
    <property type="entry name" value="membrane protein fhac: a member of the omp85/tpsb transporter family"/>
    <property type="match status" value="1"/>
</dbReference>
<reference evidence="5" key="1">
    <citation type="submission" date="2016-05" db="EMBL/GenBank/DDBJ databases">
        <title>Comparative genomics of biotechnologically important yeasts.</title>
        <authorList>
            <consortium name="DOE Joint Genome Institute"/>
            <person name="Riley R."/>
            <person name="Haridas S."/>
            <person name="Wolfe K.H."/>
            <person name="Lopes M.R."/>
            <person name="Hittinger C.T."/>
            <person name="Goker M."/>
            <person name="Salamov A."/>
            <person name="Wisecaver J."/>
            <person name="Long T.M."/>
            <person name="Aerts A.L."/>
            <person name="Barry K."/>
            <person name="Choi C."/>
            <person name="Clum A."/>
            <person name="Coughlan A.Y."/>
            <person name="Deshpande S."/>
            <person name="Douglass A.P."/>
            <person name="Hanson S.J."/>
            <person name="Klenk H.-P."/>
            <person name="Labutti K."/>
            <person name="Lapidus A."/>
            <person name="Lindquist E."/>
            <person name="Lipzen A."/>
            <person name="Meier-Kolthoff J.P."/>
            <person name="Ohm R.A."/>
            <person name="Otillar R.P."/>
            <person name="Pangilinan J."/>
            <person name="Peng Y."/>
            <person name="Rokas A."/>
            <person name="Rosa C.A."/>
            <person name="Scheuner C."/>
            <person name="Sibirny A.A."/>
            <person name="Slot J.C."/>
            <person name="Stielow J.B."/>
            <person name="Sun H."/>
            <person name="Kurtzman C.P."/>
            <person name="Blackwell M."/>
            <person name="Grigoriev I.V."/>
            <person name="Jeffries T.W."/>
        </authorList>
    </citation>
    <scope>NUCLEOTIDE SEQUENCE [LARGE SCALE GENOMIC DNA]</scope>
    <source>
        <strain evidence="5">NRRL Y-17324</strain>
    </source>
</reference>
<evidence type="ECO:0000313" key="4">
    <source>
        <dbReference type="EMBL" id="ODV81652.1"/>
    </source>
</evidence>